<sequence length="118" mass="12418">MAASTREVFTAGGGGAAMTRESAMVLGQSLDEARVVFGTEVTRRDTAALKAAQERGTTGHAAIAEATRHENVWHGTAPWESFWAPKRRAALPPQPTGATTPTSSLIRATVSSRARQGT</sequence>
<protein>
    <submittedName>
        <fullName evidence="2">Uncharacterized protein</fullName>
    </submittedName>
</protein>
<proteinExistence type="predicted"/>
<dbReference type="AlphaFoldDB" id="A0A9X3D8U0"/>
<feature type="compositionally biased region" description="Polar residues" evidence="1">
    <location>
        <begin position="96"/>
        <end position="118"/>
    </location>
</feature>
<reference evidence="2" key="1">
    <citation type="submission" date="2022-10" db="EMBL/GenBank/DDBJ databases">
        <title>WGS of marine actinomycetes from Thailand.</title>
        <authorList>
            <person name="Thawai C."/>
        </authorList>
    </citation>
    <scope>NUCLEOTIDE SEQUENCE</scope>
    <source>
        <strain evidence="2">SW21</strain>
    </source>
</reference>
<name>A0A9X3D8U0_9ACTN</name>
<feature type="region of interest" description="Disordered" evidence="1">
    <location>
        <begin position="89"/>
        <end position="118"/>
    </location>
</feature>
<evidence type="ECO:0000256" key="1">
    <source>
        <dbReference type="SAM" id="MobiDB-lite"/>
    </source>
</evidence>
<dbReference type="Proteomes" id="UP001143347">
    <property type="component" value="Unassembled WGS sequence"/>
</dbReference>
<feature type="non-terminal residue" evidence="2">
    <location>
        <position position="118"/>
    </location>
</feature>
<comment type="caution">
    <text evidence="2">The sequence shown here is derived from an EMBL/GenBank/DDBJ whole genome shotgun (WGS) entry which is preliminary data.</text>
</comment>
<evidence type="ECO:0000313" key="3">
    <source>
        <dbReference type="Proteomes" id="UP001143347"/>
    </source>
</evidence>
<evidence type="ECO:0000313" key="2">
    <source>
        <dbReference type="EMBL" id="MCX2966876.1"/>
    </source>
</evidence>
<keyword evidence="3" id="KW-1185">Reference proteome</keyword>
<dbReference type="EMBL" id="JAPKFM010000035">
    <property type="protein sequence ID" value="MCX2966876.1"/>
    <property type="molecule type" value="Genomic_DNA"/>
</dbReference>
<organism evidence="2 3">
    <name type="scientific">Gordonia aquimaris</name>
    <dbReference type="NCBI Taxonomy" id="2984863"/>
    <lineage>
        <taxon>Bacteria</taxon>
        <taxon>Bacillati</taxon>
        <taxon>Actinomycetota</taxon>
        <taxon>Actinomycetes</taxon>
        <taxon>Mycobacteriales</taxon>
        <taxon>Gordoniaceae</taxon>
        <taxon>Gordonia</taxon>
    </lineage>
</organism>
<gene>
    <name evidence="2" type="ORF">OSB52_22630</name>
</gene>
<accession>A0A9X3D8U0</accession>